<dbReference type="OrthoDB" id="267657at2"/>
<gene>
    <name evidence="2" type="ORF">Pr1d_40270</name>
</gene>
<keyword evidence="3" id="KW-1185">Reference proteome</keyword>
<dbReference type="KEGG" id="bgok:Pr1d_40270"/>
<reference evidence="2 3" key="1">
    <citation type="submission" date="2019-08" db="EMBL/GenBank/DDBJ databases">
        <title>Deep-cultivation of Planctomycetes and their phenomic and genomic characterization uncovers novel biology.</title>
        <authorList>
            <person name="Wiegand S."/>
            <person name="Jogler M."/>
            <person name="Boedeker C."/>
            <person name="Pinto D."/>
            <person name="Vollmers J."/>
            <person name="Rivas-Marin E."/>
            <person name="Kohn T."/>
            <person name="Peeters S.H."/>
            <person name="Heuer A."/>
            <person name="Rast P."/>
            <person name="Oberbeckmann S."/>
            <person name="Bunk B."/>
            <person name="Jeske O."/>
            <person name="Meyerdierks A."/>
            <person name="Storesund J.E."/>
            <person name="Kallscheuer N."/>
            <person name="Luecker S."/>
            <person name="Lage O.M."/>
            <person name="Pohl T."/>
            <person name="Merkel B.J."/>
            <person name="Hornburger P."/>
            <person name="Mueller R.-W."/>
            <person name="Bruemmer F."/>
            <person name="Labrenz M."/>
            <person name="Spormann A.M."/>
            <person name="Op den Camp H."/>
            <person name="Overmann J."/>
            <person name="Amann R."/>
            <person name="Jetten M.S.M."/>
            <person name="Mascher T."/>
            <person name="Medema M.H."/>
            <person name="Devos D.P."/>
            <person name="Kaster A.-K."/>
            <person name="Ovreas L."/>
            <person name="Rohde M."/>
            <person name="Galperin M.Y."/>
            <person name="Jogler C."/>
        </authorList>
    </citation>
    <scope>NUCLEOTIDE SEQUENCE [LARGE SCALE GENOMIC DNA]</scope>
    <source>
        <strain evidence="2 3">Pr1d</strain>
    </source>
</reference>
<proteinExistence type="predicted"/>
<evidence type="ECO:0008006" key="4">
    <source>
        <dbReference type="Google" id="ProtNLM"/>
    </source>
</evidence>
<evidence type="ECO:0000313" key="2">
    <source>
        <dbReference type="EMBL" id="QEG36691.1"/>
    </source>
</evidence>
<evidence type="ECO:0000313" key="3">
    <source>
        <dbReference type="Proteomes" id="UP000323917"/>
    </source>
</evidence>
<dbReference type="InterPro" id="IPR013424">
    <property type="entry name" value="Ice-binding_C"/>
</dbReference>
<evidence type="ECO:0000256" key="1">
    <source>
        <dbReference type="SAM" id="SignalP"/>
    </source>
</evidence>
<accession>A0A5B9QRD8</accession>
<dbReference type="Proteomes" id="UP000323917">
    <property type="component" value="Chromosome"/>
</dbReference>
<dbReference type="NCBIfam" id="TIGR02595">
    <property type="entry name" value="PEP_CTERM"/>
    <property type="match status" value="1"/>
</dbReference>
<dbReference type="RefSeq" id="WP_148075011.1">
    <property type="nucleotide sequence ID" value="NZ_CP042913.1"/>
</dbReference>
<keyword evidence="1" id="KW-0732">Signal</keyword>
<dbReference type="AlphaFoldDB" id="A0A5B9QRD8"/>
<sequence precursor="true">MKVNLNLGRLALMLAATVMGLAISASINAQTVLIDLGNDQGYRSVDVPNPDVNGNYWNSVWSGAYYANLTDINGNPSGVAFGFSSAAGNDSYNGPAGATDVNGPGDSVYNAAALGNLGVQNAVYDYYVSSTFQIQLLDPLKSYDLTFYGSHKYNADNTTRYTIYDDGTFSNPVTSADLIVGVNDAHNQDTTVTISGVSPQPDGIIYVGFAAAGGGDGYLNALQINAIPEPSSLLLMASAAGLSLIRRCR</sequence>
<dbReference type="EMBL" id="CP042913">
    <property type="protein sequence ID" value="QEG36691.1"/>
    <property type="molecule type" value="Genomic_DNA"/>
</dbReference>
<name>A0A5B9QRD8_9BACT</name>
<feature type="signal peptide" evidence="1">
    <location>
        <begin position="1"/>
        <end position="29"/>
    </location>
</feature>
<protein>
    <recommendedName>
        <fullName evidence="4">PEP-CTERM protein-sorting domain-containing protein</fullName>
    </recommendedName>
</protein>
<feature type="chain" id="PRO_5022855336" description="PEP-CTERM protein-sorting domain-containing protein" evidence="1">
    <location>
        <begin position="30"/>
        <end position="249"/>
    </location>
</feature>
<organism evidence="2 3">
    <name type="scientific">Bythopirellula goksoeyrii</name>
    <dbReference type="NCBI Taxonomy" id="1400387"/>
    <lineage>
        <taxon>Bacteria</taxon>
        <taxon>Pseudomonadati</taxon>
        <taxon>Planctomycetota</taxon>
        <taxon>Planctomycetia</taxon>
        <taxon>Pirellulales</taxon>
        <taxon>Lacipirellulaceae</taxon>
        <taxon>Bythopirellula</taxon>
    </lineage>
</organism>